<evidence type="ECO:0000256" key="1">
    <source>
        <dbReference type="SAM" id="Phobius"/>
    </source>
</evidence>
<name>A0A292PQL2_9PEZI</name>
<evidence type="ECO:0008006" key="5">
    <source>
        <dbReference type="Google" id="ProtNLM"/>
    </source>
</evidence>
<reference evidence="3" key="1">
    <citation type="submission" date="2015-10" db="EMBL/GenBank/DDBJ databases">
        <authorList>
            <person name="Regsiter A."/>
            <person name="william w."/>
        </authorList>
    </citation>
    <scope>NUCLEOTIDE SEQUENCE</scope>
    <source>
        <strain evidence="3">Montdore</strain>
    </source>
</reference>
<dbReference type="Proteomes" id="UP001412239">
    <property type="component" value="Unassembled WGS sequence"/>
</dbReference>
<keyword evidence="1" id="KW-1133">Transmembrane helix</keyword>
<evidence type="ECO:0000256" key="2">
    <source>
        <dbReference type="SAM" id="SignalP"/>
    </source>
</evidence>
<organism evidence="3 4">
    <name type="scientific">Tuber aestivum</name>
    <name type="common">summer truffle</name>
    <dbReference type="NCBI Taxonomy" id="59557"/>
    <lineage>
        <taxon>Eukaryota</taxon>
        <taxon>Fungi</taxon>
        <taxon>Dikarya</taxon>
        <taxon>Ascomycota</taxon>
        <taxon>Pezizomycotina</taxon>
        <taxon>Pezizomycetes</taxon>
        <taxon>Pezizales</taxon>
        <taxon>Tuberaceae</taxon>
        <taxon>Tuber</taxon>
    </lineage>
</organism>
<protein>
    <recommendedName>
        <fullName evidence="5">Hydrophobin</fullName>
    </recommendedName>
</protein>
<keyword evidence="1" id="KW-0472">Membrane</keyword>
<sequence length="185" mass="19536">MKSSFITFISLFLFLIGTVVAAPSALDSTEIVKRQNFQEVDAILGTAKADIIQTNTAYNATSPVTTATVTSYCNDIIVIINIAITECGKIPPNHKFLNITLIANILFDILCEINFTLSLLLSKCGLLGGLLIVIIVLVSGLILALNTLLIVVAGVCVPGLLALLLALILSLLGPNCLILLCGLVL</sequence>
<evidence type="ECO:0000313" key="3">
    <source>
        <dbReference type="EMBL" id="CUS08908.1"/>
    </source>
</evidence>
<feature type="transmembrane region" description="Helical" evidence="1">
    <location>
        <begin position="128"/>
        <end position="154"/>
    </location>
</feature>
<feature type="transmembrane region" description="Helical" evidence="1">
    <location>
        <begin position="160"/>
        <end position="184"/>
    </location>
</feature>
<evidence type="ECO:0000313" key="4">
    <source>
        <dbReference type="Proteomes" id="UP001412239"/>
    </source>
</evidence>
<feature type="transmembrane region" description="Helical" evidence="1">
    <location>
        <begin position="101"/>
        <end position="121"/>
    </location>
</feature>
<accession>A0A292PQL2</accession>
<keyword evidence="2" id="KW-0732">Signal</keyword>
<proteinExistence type="predicted"/>
<dbReference type="EMBL" id="LN891107">
    <property type="protein sequence ID" value="CUS08908.1"/>
    <property type="molecule type" value="Genomic_DNA"/>
</dbReference>
<keyword evidence="1" id="KW-0812">Transmembrane</keyword>
<gene>
    <name evidence="3" type="ORF">GSTUAT00007027001</name>
</gene>
<feature type="signal peptide" evidence="2">
    <location>
        <begin position="1"/>
        <end position="21"/>
    </location>
</feature>
<keyword evidence="4" id="KW-1185">Reference proteome</keyword>
<dbReference type="AlphaFoldDB" id="A0A292PQL2"/>
<feature type="chain" id="PRO_5012877874" description="Hydrophobin" evidence="2">
    <location>
        <begin position="22"/>
        <end position="185"/>
    </location>
</feature>